<dbReference type="PANTHER" id="PTHR32305:SF17">
    <property type="entry name" value="TRNA NUCLEASE WAPA"/>
    <property type="match status" value="1"/>
</dbReference>
<protein>
    <submittedName>
        <fullName evidence="4">Type IV secretion protein Rhs</fullName>
    </submittedName>
</protein>
<name>A0A919NGR7_9ACTN</name>
<dbReference type="InterPro" id="IPR006530">
    <property type="entry name" value="YD"/>
</dbReference>
<accession>A0A919NGR7</accession>
<evidence type="ECO:0000313" key="4">
    <source>
        <dbReference type="EMBL" id="GIF18173.1"/>
    </source>
</evidence>
<comment type="caution">
    <text evidence="4">The sequence shown here is derived from an EMBL/GenBank/DDBJ whole genome shotgun (WGS) entry which is preliminary data.</text>
</comment>
<reference evidence="4" key="1">
    <citation type="submission" date="2021-01" db="EMBL/GenBank/DDBJ databases">
        <title>Whole genome shotgun sequence of Actinoplanes tereljensis NBRC 105297.</title>
        <authorList>
            <person name="Komaki H."/>
            <person name="Tamura T."/>
        </authorList>
    </citation>
    <scope>NUCLEOTIDE SEQUENCE</scope>
    <source>
        <strain evidence="4">NBRC 105297</strain>
    </source>
</reference>
<dbReference type="NCBIfam" id="TIGR03696">
    <property type="entry name" value="Rhs_assc_core"/>
    <property type="match status" value="1"/>
</dbReference>
<dbReference type="Pfam" id="PF05593">
    <property type="entry name" value="RHS_repeat"/>
    <property type="match status" value="1"/>
</dbReference>
<dbReference type="Pfam" id="PF25023">
    <property type="entry name" value="TEN_YD-shell"/>
    <property type="match status" value="1"/>
</dbReference>
<dbReference type="NCBIfam" id="TIGR01643">
    <property type="entry name" value="YD_repeat_2x"/>
    <property type="match status" value="2"/>
</dbReference>
<evidence type="ECO:0000259" key="3">
    <source>
        <dbReference type="Pfam" id="PF25023"/>
    </source>
</evidence>
<evidence type="ECO:0000313" key="5">
    <source>
        <dbReference type="Proteomes" id="UP000623608"/>
    </source>
</evidence>
<dbReference type="InterPro" id="IPR031325">
    <property type="entry name" value="RHS_repeat"/>
</dbReference>
<dbReference type="InterPro" id="IPR050708">
    <property type="entry name" value="T6SS_VgrG/RHS"/>
</dbReference>
<evidence type="ECO:0000256" key="1">
    <source>
        <dbReference type="ARBA" id="ARBA00022737"/>
    </source>
</evidence>
<feature type="region of interest" description="Disordered" evidence="2">
    <location>
        <begin position="1829"/>
        <end position="1878"/>
    </location>
</feature>
<organism evidence="4 5">
    <name type="scientific">Paractinoplanes tereljensis</name>
    <dbReference type="NCBI Taxonomy" id="571912"/>
    <lineage>
        <taxon>Bacteria</taxon>
        <taxon>Bacillati</taxon>
        <taxon>Actinomycetota</taxon>
        <taxon>Actinomycetes</taxon>
        <taxon>Micromonosporales</taxon>
        <taxon>Micromonosporaceae</taxon>
        <taxon>Paractinoplanes</taxon>
    </lineage>
</organism>
<dbReference type="InterPro" id="IPR022385">
    <property type="entry name" value="Rhs_assc_core"/>
</dbReference>
<gene>
    <name evidence="4" type="ORF">Ate02nite_09030</name>
</gene>
<feature type="domain" description="Teneurin-like YD-shell" evidence="3">
    <location>
        <begin position="1390"/>
        <end position="1816"/>
    </location>
</feature>
<keyword evidence="1" id="KW-0677">Repeat</keyword>
<keyword evidence="5" id="KW-1185">Reference proteome</keyword>
<dbReference type="RefSeq" id="WP_203799084.1">
    <property type="nucleotide sequence ID" value="NZ_BOMY01000005.1"/>
</dbReference>
<dbReference type="InterPro" id="IPR056823">
    <property type="entry name" value="TEN-like_YD-shell"/>
</dbReference>
<proteinExistence type="predicted"/>
<dbReference type="EMBL" id="BOMY01000005">
    <property type="protein sequence ID" value="GIF18173.1"/>
    <property type="molecule type" value="Genomic_DNA"/>
</dbReference>
<feature type="region of interest" description="Disordered" evidence="2">
    <location>
        <begin position="1628"/>
        <end position="1652"/>
    </location>
</feature>
<evidence type="ECO:0000256" key="2">
    <source>
        <dbReference type="SAM" id="MobiDB-lite"/>
    </source>
</evidence>
<dbReference type="PANTHER" id="PTHR32305">
    <property type="match status" value="1"/>
</dbReference>
<dbReference type="Gene3D" id="2.180.10.10">
    <property type="entry name" value="RHS repeat-associated core"/>
    <property type="match status" value="2"/>
</dbReference>
<dbReference type="Proteomes" id="UP000623608">
    <property type="component" value="Unassembled WGS sequence"/>
</dbReference>
<sequence length="2132" mass="229063">MNDHEVFEHLYEKRRPGRLRAALAAVLATTLVLTMSQQPASASPAAKPKPPKAKPIASVPVTAAKAAAAVAPKGGKPASDQPAPKWPAAGAADFDLSGTASLAKKADTLPVQVRSTGKGAGKVRVSVYDRAATQKAGVRGVLLDVHRTDGVTAAGNVDVSVGYQSFRTAYGADWANRLRLVSLPACALTTPGAAGCTGTPLASKNDSQAGTVSATVKASAATTLVALDAAASGASGSFSATSLQASSAWSAGGNAGNFSWSYPMHVVPSLGGPAPAMGLSYSSQSVDGRHAASNNQPSWIGEGFESWPGFIERRYRTCSEDMDDDNNNDKETGDQCWVTDNATLNLAGHSGELLYNATDKYWHLRSDDGTKVERRTGADNGDNDGEYWVVTTSDGMQYWFGLNKLPGAGTERTQSTWTEPVYGNHPDEKCHADAFKDSWCQQGWRWNLDYIVDLRGNTASYWYTKETNQYARNITDADATEYVRGGYLNRVAYGTRQISGKDNLFTADAPMQITLGVADRCLSSCSTHDAAHWSDVPWDQECTKSPCTHYSPTFWSTKRLATVTTQVRKTGGGYRDVERWTLTHSFPDPGDGTRAGMWLDKIAHQGWSAAGVVSTLPDVELTWVQLSNRVDTIDHSPAMNWMRLTKIRTESGGTINVTYSDPECVAGTKVPTEPSANTLRCYPVRWTPEGLKDPVTDYFHKYVVKTIYEQDNTGGVPPNGSPRVVHNYTYEDPAWHYTDDDGMIDAKDKTWSDWRGYRTVTVTAGDPGEQTSTTSRYFLGMHGDKLPSGTRTVTVTGAGVPTINDEDAYAGMVRESIVNNGPGGAEVSRTVSEPWQSAATATRTINGDTVVARYVNTQATYNRVVLDGGRGVRVSGSRSTFDSRGMAITIDNAGDLGVTGDESCTQNTYEPRNLDAWLLAQVHRSRNFAVPCAQATNPATLTEAQVISDVRSSFDGHDYGVAPTYGAVTKTEAMSAWNSGSPTYLTTGRADFDEHGRPRHSWDALDKLTTTDYTPVTDGPITGTVVTNPLSQTVKTDIDPAWGKPLTITDPNDKKTESEYDGLGRTVKVWQPGRDKATKTPSIVYAYQMRNDAATVVSTATLNVNGDYVTTYALYDGLMRPRQTQAPSPSGGRLLTDTFYDTAGRKVKEYDRYYNSASPGTDLVTATDRTFVPKQTRLVYDGAGRGIATIFQPYDKERWRTTVTYGGDRTDVLPPAGGTPNSTITDAQGRDRIVREYKGGTIGGAYDQVAIHYNAKNQKDLITDYSGNEWRSTFDLLGREVTKSDPDRGTSTQAYDNAGHLISTTDQRGKVVVFQYDAVGRKIAEFDDKVSATARARWTYDTVAKGQLTQSIRYVGTAAYTEKITGYNDNYQPTGRDITIPATETGLNDTYHFDMAYGIDGSLLSTSFPEKGGLSAETVTYKYDEALGLGNRMTTVYGTSEYSYVADTDYNALAEVEQYDLYTGLYSKTGSHVFQNYSRELETGRLTEIRTDRELISPYTVSDVKYSYNAVGDVTQAQDVAASGGTDTQCYNYDYLRRMTQAWTPAANDCAAAPTTAGLGGPAKYWLSWEFDSVGNRTKETDRSTATTRTTDYKYPAAKASQPHALQSTSTTVGTGAATTAAYAYNTTGDMTSRPGANGTQTMDWDSEGRLTSVTDTSGTTTYLYNADGTRLISRDAKGKTLYLPGMEIRFTAATSARTGTRFYTFGGNTIASRVATGFTWLTADARGTAQVAVDPNTQVAQVRRTTPFGTPRGTAVTWPNNKGFVGGDADPTGLTHLGAREYDPALGRFISVDPIWDMTDPQQWNGYSYSNSSPVTFGDPTGTRMDPDEPGCTPGPGGNCGVPAPPAGRPPVGGSSTSQSDLIRELGPSTPADGSTAAHDTAIGLRVLDLQRLYKGAWITVNLGQKGGADLVCWNCSTKAGGPAEVWVWEIKAEKQKDKALDSLNKGMTWAYGHTLYNVFAKGSALPVRPGQPFPTPSASVSQGKYNQIVTVYSDPDATVSNPTGIEYYRTDDFDEMVPAGHHYHQQKEAAVMANTQAELDTKRHVTKAADTVGVKDDPVSGWAIAGGIGVATAAGGWALCTWACSTVAGWLGFGGTTSTVVTGTGAGGGAAAEAGAGASVPELVGAGVGG</sequence>